<dbReference type="HAMAP" id="MF_00385">
    <property type="entry name" value="Ribosomal_bS16"/>
    <property type="match status" value="1"/>
</dbReference>
<dbReference type="GO" id="GO:0015935">
    <property type="term" value="C:small ribosomal subunit"/>
    <property type="evidence" value="ECO:0007669"/>
    <property type="project" value="TreeGrafter"/>
</dbReference>
<evidence type="ECO:0000313" key="5">
    <source>
        <dbReference type="Proteomes" id="UP000230683"/>
    </source>
</evidence>
<comment type="similarity">
    <text evidence="3">Belongs to the bacterial ribosomal protein bS16 family.</text>
</comment>
<proteinExistence type="inferred from homology"/>
<dbReference type="SUPFAM" id="SSF54565">
    <property type="entry name" value="Ribosomal protein S16"/>
    <property type="match status" value="1"/>
</dbReference>
<dbReference type="PROSITE" id="PS00732">
    <property type="entry name" value="RIBOSOMAL_S16"/>
    <property type="match status" value="1"/>
</dbReference>
<dbReference type="GO" id="GO:0006412">
    <property type="term" value="P:translation"/>
    <property type="evidence" value="ECO:0007669"/>
    <property type="project" value="UniProtKB-UniRule"/>
</dbReference>
<accession>A0A2M7X462</accession>
<dbReference type="PANTHER" id="PTHR12919:SF20">
    <property type="entry name" value="SMALL RIBOSOMAL SUBUNIT PROTEIN BS16M"/>
    <property type="match status" value="1"/>
</dbReference>
<dbReference type="AlphaFoldDB" id="A0A2M7X462"/>
<keyword evidence="1 3" id="KW-0689">Ribosomal protein</keyword>
<comment type="caution">
    <text evidence="4">The sequence shown here is derived from an EMBL/GenBank/DDBJ whole genome shotgun (WGS) entry which is preliminary data.</text>
</comment>
<dbReference type="Proteomes" id="UP000230683">
    <property type="component" value="Unassembled WGS sequence"/>
</dbReference>
<evidence type="ECO:0000256" key="3">
    <source>
        <dbReference type="HAMAP-Rule" id="MF_00385"/>
    </source>
</evidence>
<evidence type="ECO:0000256" key="1">
    <source>
        <dbReference type="ARBA" id="ARBA00022980"/>
    </source>
</evidence>
<dbReference type="EMBL" id="PFWY01000060">
    <property type="protein sequence ID" value="PJA40938.1"/>
    <property type="molecule type" value="Genomic_DNA"/>
</dbReference>
<dbReference type="NCBIfam" id="TIGR00002">
    <property type="entry name" value="S16"/>
    <property type="match status" value="1"/>
</dbReference>
<dbReference type="GO" id="GO:0003735">
    <property type="term" value="F:structural constituent of ribosome"/>
    <property type="evidence" value="ECO:0007669"/>
    <property type="project" value="InterPro"/>
</dbReference>
<dbReference type="PANTHER" id="PTHR12919">
    <property type="entry name" value="30S RIBOSOMAL PROTEIN S16"/>
    <property type="match status" value="1"/>
</dbReference>
<evidence type="ECO:0000256" key="2">
    <source>
        <dbReference type="ARBA" id="ARBA00023274"/>
    </source>
</evidence>
<dbReference type="GO" id="GO:0005737">
    <property type="term" value="C:cytoplasm"/>
    <property type="evidence" value="ECO:0007669"/>
    <property type="project" value="UniProtKB-ARBA"/>
</dbReference>
<dbReference type="Pfam" id="PF00886">
    <property type="entry name" value="Ribosomal_S16"/>
    <property type="match status" value="1"/>
</dbReference>
<name>A0A2M7X462_UNCKA</name>
<dbReference type="InterPro" id="IPR023803">
    <property type="entry name" value="Ribosomal_bS16_dom_sf"/>
</dbReference>
<evidence type="ECO:0000313" key="4">
    <source>
        <dbReference type="EMBL" id="PJA40938.1"/>
    </source>
</evidence>
<sequence>MVRIRLTRVGRKNAPAYRIVIIDRKAKRDGKAIEIIGNYNPTENPGKVNYDKERYEYWISKGAQVSDSVKKLTKGTYKYVKYDAKAMKLAAEATPEPEVKVIENSKPKEE</sequence>
<gene>
    <name evidence="3" type="primary">rpsP</name>
    <name evidence="4" type="ORF">CO178_01315</name>
</gene>
<protein>
    <recommendedName>
        <fullName evidence="3">Small ribosomal subunit protein bS16</fullName>
    </recommendedName>
</protein>
<organism evidence="4 5">
    <name type="scientific">candidate division WWE3 bacterium CG_4_9_14_3_um_filter_34_6</name>
    <dbReference type="NCBI Taxonomy" id="1975079"/>
    <lineage>
        <taxon>Bacteria</taxon>
        <taxon>Katanobacteria</taxon>
    </lineage>
</organism>
<dbReference type="InterPro" id="IPR020592">
    <property type="entry name" value="Ribosomal_bS16_CS"/>
</dbReference>
<dbReference type="InterPro" id="IPR000307">
    <property type="entry name" value="Ribosomal_bS16"/>
</dbReference>
<keyword evidence="2 3" id="KW-0687">Ribonucleoprotein</keyword>
<reference evidence="5" key="1">
    <citation type="submission" date="2017-09" db="EMBL/GenBank/DDBJ databases">
        <title>Depth-based differentiation of microbial function through sediment-hosted aquifers and enrichment of novel symbionts in the deep terrestrial subsurface.</title>
        <authorList>
            <person name="Probst A.J."/>
            <person name="Ladd B."/>
            <person name="Jarett J.K."/>
            <person name="Geller-Mcgrath D.E."/>
            <person name="Sieber C.M.K."/>
            <person name="Emerson J.B."/>
            <person name="Anantharaman K."/>
            <person name="Thomas B.C."/>
            <person name="Malmstrom R."/>
            <person name="Stieglmeier M."/>
            <person name="Klingl A."/>
            <person name="Woyke T."/>
            <person name="Ryan C.M."/>
            <person name="Banfield J.F."/>
        </authorList>
    </citation>
    <scope>NUCLEOTIDE SEQUENCE [LARGE SCALE GENOMIC DNA]</scope>
</reference>
<dbReference type="Gene3D" id="3.30.1320.10">
    <property type="match status" value="1"/>
</dbReference>